<dbReference type="Proteomes" id="UP000076512">
    <property type="component" value="Unassembled WGS sequence"/>
</dbReference>
<feature type="domain" description="Rv3651-like N-terminal" evidence="1">
    <location>
        <begin position="3"/>
        <end position="93"/>
    </location>
</feature>
<reference evidence="3 4" key="1">
    <citation type="submission" date="2016-04" db="EMBL/GenBank/DDBJ databases">
        <authorList>
            <person name="Evans L.H."/>
            <person name="Alamgir A."/>
            <person name="Owens N."/>
            <person name="Weber N.D."/>
            <person name="Virtaneva K."/>
            <person name="Barbian K."/>
            <person name="Babar A."/>
            <person name="Rosenke K."/>
        </authorList>
    </citation>
    <scope>NUCLEOTIDE SEQUENCE [LARGE SCALE GENOMIC DNA]</scope>
    <source>
        <strain evidence="3 4">IFM 0406</strain>
    </source>
</reference>
<evidence type="ECO:0000313" key="3">
    <source>
        <dbReference type="EMBL" id="KZM68090.1"/>
    </source>
</evidence>
<evidence type="ECO:0000259" key="1">
    <source>
        <dbReference type="Pfam" id="PF18007"/>
    </source>
</evidence>
<name>A0A164H050_9NOCA</name>
<organism evidence="3 4">
    <name type="scientific">Nocardia terpenica</name>
    <dbReference type="NCBI Taxonomy" id="455432"/>
    <lineage>
        <taxon>Bacteria</taxon>
        <taxon>Bacillati</taxon>
        <taxon>Actinomycetota</taxon>
        <taxon>Actinomycetes</taxon>
        <taxon>Mycobacteriales</taxon>
        <taxon>Nocardiaceae</taxon>
        <taxon>Nocardia</taxon>
    </lineage>
</organism>
<dbReference type="RefSeq" id="WP_067579387.1">
    <property type="nucleotide sequence ID" value="NZ_JABMCZ010000002.1"/>
</dbReference>
<feature type="domain" description="Rv3651-like C-terminal" evidence="2">
    <location>
        <begin position="229"/>
        <end position="332"/>
    </location>
</feature>
<accession>A0A164H050</accession>
<keyword evidence="4" id="KW-1185">Reference proteome</keyword>
<gene>
    <name evidence="3" type="ORF">AWN90_09110</name>
</gene>
<dbReference type="InterPro" id="IPR048578">
    <property type="entry name" value="Rv3651-like_C"/>
</dbReference>
<evidence type="ECO:0000313" key="4">
    <source>
        <dbReference type="Proteomes" id="UP000076512"/>
    </source>
</evidence>
<dbReference type="Pfam" id="PF18007">
    <property type="entry name" value="Rv3651-like_N"/>
    <property type="match status" value="1"/>
</dbReference>
<dbReference type="AlphaFoldDB" id="A0A164H050"/>
<comment type="caution">
    <text evidence="3">The sequence shown here is derived from an EMBL/GenBank/DDBJ whole genome shotgun (WGS) entry which is preliminary data.</text>
</comment>
<evidence type="ECO:0000259" key="2">
    <source>
        <dbReference type="Pfam" id="PF21043"/>
    </source>
</evidence>
<dbReference type="EMBL" id="LWGR01000021">
    <property type="protein sequence ID" value="KZM68090.1"/>
    <property type="molecule type" value="Genomic_DNA"/>
</dbReference>
<dbReference type="OrthoDB" id="4745618at2"/>
<protein>
    <submittedName>
        <fullName evidence="3">Uncharacterized protein</fullName>
    </submittedName>
</protein>
<dbReference type="Pfam" id="PF21043">
    <property type="entry name" value="Rv3651-like_C"/>
    <property type="match status" value="1"/>
</dbReference>
<dbReference type="InterPro" id="IPR041458">
    <property type="entry name" value="Rv3651-like_N"/>
</dbReference>
<sequence length="339" mass="37849">MTEWLLVECIREEPTLMAVGRKPVRLKPFDAILRGPLRGPAKRAVAHVRETRERYEEVSKTKGERIIAIPILNVMGMVHGVRLWIGPLGEDVPVPSRSGAWDWDEQRITTLATEEMHDIYGVPRERRLPEVSRISGLRHVETADDKSAALAASLSGELLADMERVIQTTWQIKRDDGVLRDINFIARGAYVDGVPFLHGLTHDITPGGVDDSAIVPPLTWSEALIQGELREEGVWPIMVGLRSLTGYEWLREPMPNVAWEKTGVESRDPALHPDDFELARELARTLRQSGQVEGTVRVRAIDGTWMAVDLTAKLVVLTRESETAVGLVKLRRSAACADD</sequence>
<proteinExistence type="predicted"/>